<feature type="transmembrane region" description="Helical" evidence="1">
    <location>
        <begin position="6"/>
        <end position="26"/>
    </location>
</feature>
<keyword evidence="1" id="KW-0812">Transmembrane</keyword>
<organism evidence="2 3">
    <name type="scientific">Nocardioides plantarum</name>
    <dbReference type="NCBI Taxonomy" id="29299"/>
    <lineage>
        <taxon>Bacteria</taxon>
        <taxon>Bacillati</taxon>
        <taxon>Actinomycetota</taxon>
        <taxon>Actinomycetes</taxon>
        <taxon>Propionibacteriales</taxon>
        <taxon>Nocardioidaceae</taxon>
        <taxon>Nocardioides</taxon>
    </lineage>
</organism>
<feature type="transmembrane region" description="Helical" evidence="1">
    <location>
        <begin position="57"/>
        <end position="77"/>
    </location>
</feature>
<evidence type="ECO:0000313" key="3">
    <source>
        <dbReference type="Proteomes" id="UP001589750"/>
    </source>
</evidence>
<accession>A0ABV5K8K0</accession>
<sequence>METDWVQVVVSLVVGVGVGALLIFNADEFSTAARRQSESMRQPEAARRRMTPGTARAVGAVFIVIGIVGAVLGLFFADEM</sequence>
<proteinExistence type="predicted"/>
<comment type="caution">
    <text evidence="2">The sequence shown here is derived from an EMBL/GenBank/DDBJ whole genome shotgun (WGS) entry which is preliminary data.</text>
</comment>
<dbReference type="EMBL" id="JBHMDG010000010">
    <property type="protein sequence ID" value="MFB9313030.1"/>
    <property type="molecule type" value="Genomic_DNA"/>
</dbReference>
<evidence type="ECO:0000256" key="1">
    <source>
        <dbReference type="SAM" id="Phobius"/>
    </source>
</evidence>
<dbReference type="RefSeq" id="WP_140011729.1">
    <property type="nucleotide sequence ID" value="NZ_JBHMDG010000010.1"/>
</dbReference>
<keyword evidence="1" id="KW-1133">Transmembrane helix</keyword>
<dbReference type="Proteomes" id="UP001589750">
    <property type="component" value="Unassembled WGS sequence"/>
</dbReference>
<gene>
    <name evidence="2" type="ORF">ACFFRI_08240</name>
</gene>
<name>A0ABV5K8K0_9ACTN</name>
<evidence type="ECO:0000313" key="2">
    <source>
        <dbReference type="EMBL" id="MFB9313030.1"/>
    </source>
</evidence>
<reference evidence="2 3" key="1">
    <citation type="submission" date="2024-09" db="EMBL/GenBank/DDBJ databases">
        <authorList>
            <person name="Sun Q."/>
            <person name="Mori K."/>
        </authorList>
    </citation>
    <scope>NUCLEOTIDE SEQUENCE [LARGE SCALE GENOMIC DNA]</scope>
    <source>
        <strain evidence="2 3">JCM 9626</strain>
    </source>
</reference>
<keyword evidence="3" id="KW-1185">Reference proteome</keyword>
<keyword evidence="1" id="KW-0472">Membrane</keyword>
<protein>
    <submittedName>
        <fullName evidence="2">Uncharacterized protein</fullName>
    </submittedName>
</protein>